<reference evidence="1 2" key="1">
    <citation type="submission" date="2018-05" db="EMBL/GenBank/DDBJ databases">
        <title>A metagenomic window into the 2 km-deep terrestrial subsurface aquifer revealed taxonomically and functionally diverse microbial community comprising novel uncultured bacterial lineages.</title>
        <authorList>
            <person name="Kadnikov V.V."/>
            <person name="Mardanov A.V."/>
            <person name="Beletsky A.V."/>
            <person name="Banks D."/>
            <person name="Pimenov N.V."/>
            <person name="Frank Y.A."/>
            <person name="Karnachuk O.V."/>
            <person name="Ravin N.V."/>
        </authorList>
    </citation>
    <scope>NUCLEOTIDE SEQUENCE [LARGE SCALE GENOMIC DNA]</scope>
    <source>
        <strain evidence="1">BY5</strain>
    </source>
</reference>
<proteinExistence type="predicted"/>
<dbReference type="AlphaFoldDB" id="A0A367ZMH9"/>
<sequence>MVEEHSSAPPPSSVPSPPGTLDLNAWLAFSLASPHEVERRLALDEIGFQGLTEAFVDDLQRLAATDPAAACRTAAARLLERARQAAAARPVETIELTPERTRALLEVGEDALQQVVLRSLRKAPAPEILDTWRAHLPSEENAEVIGVGLTLLARHGRPEDASLALLFSSHPSASVVKTAIDLLHGQNPGQFKEGIVRFLTSDDLEIRLHTIRKLRTFDPREAQTYLRSLLAARDPFIRQRALRELLLVPFAESEALYLAYLAAEPLPLLLVLAGSAVAMNPAPDLPPKLYDVFLSARDLRARILQLVINQLLVSIKASGILQEPIETYLETLKSTLQKRKLWVTARLALADLDHDDPEVRLAAIDKLSQARSFPKVQEALERREAIETVDEVREALARALGREKESFTIAGFRARIKDGSFYGLDPRVQKRFISAIADEDSFREARDIIGIAVVADLERGVLLHLLDRIAAHGRQWDPKCLFRYLKSDDPGILAAALRAIGRLDLDAIAYEIPNLLRHDDFRVKMAALELYLVSDKASALQYLIGMLKAQQVKIRKNGLALLATVDYPSAERILLDYFPVEKNLEAKLQAGFILAANPTLEGIQVLYAGCHDERGALLPPFQDLWESALEAAVPLLAPDAATLLASCRSRRSAEQTAAAAEPPTYAFKKITAATNKNLFAEKDAQPTEGLGAELRVPEPPAALEQAAGAVERYRMPLAAAAVVLLAVGLWWIAGDRLLGPGAGGGGPAVVHEARANRMEEGSRDVPAMVAGRRGGSSSFISGRSYAQVMKAMDAERQSVSEEFHRKNKEALREVLMQMLDDPSYKGYGEFYLNENCAKGMEAIEQGDLAEARTYLRKALDDPTISEEARVIVCQGLMQVGFELGDKESLQKALETFLATIPEKDLPKGYDRMRIKEAFSGLERLHDVTPEQYKVILQTLAQKYPGKVSPAMQEQMLEGFKQMQNRFRK</sequence>
<evidence type="ECO:0008006" key="3">
    <source>
        <dbReference type="Google" id="ProtNLM"/>
    </source>
</evidence>
<dbReference type="Gene3D" id="1.25.10.10">
    <property type="entry name" value="Leucine-rich Repeat Variant"/>
    <property type="match status" value="2"/>
</dbReference>
<gene>
    <name evidence="1" type="ORF">OZSIB_0121</name>
</gene>
<organism evidence="1 2">
    <name type="scientific">Candidatus Ozemobacter sibiricus</name>
    <dbReference type="NCBI Taxonomy" id="2268124"/>
    <lineage>
        <taxon>Bacteria</taxon>
        <taxon>Candidatus Ozemobacteria</taxon>
        <taxon>Candidatus Ozemobacterales</taxon>
        <taxon>Candidatus Ozemobacteraceae</taxon>
        <taxon>Candidatus Ozemobacter</taxon>
    </lineage>
</organism>
<evidence type="ECO:0000313" key="2">
    <source>
        <dbReference type="Proteomes" id="UP000252355"/>
    </source>
</evidence>
<dbReference type="Proteomes" id="UP000252355">
    <property type="component" value="Unassembled WGS sequence"/>
</dbReference>
<comment type="caution">
    <text evidence="1">The sequence shown here is derived from an EMBL/GenBank/DDBJ whole genome shotgun (WGS) entry which is preliminary data.</text>
</comment>
<dbReference type="InterPro" id="IPR011989">
    <property type="entry name" value="ARM-like"/>
</dbReference>
<dbReference type="SUPFAM" id="SSF48371">
    <property type="entry name" value="ARM repeat"/>
    <property type="match status" value="1"/>
</dbReference>
<name>A0A367ZMH9_9BACT</name>
<dbReference type="InterPro" id="IPR016024">
    <property type="entry name" value="ARM-type_fold"/>
</dbReference>
<protein>
    <recommendedName>
        <fullName evidence="3">HEAT repeat domain-containing protein</fullName>
    </recommendedName>
</protein>
<evidence type="ECO:0000313" key="1">
    <source>
        <dbReference type="EMBL" id="RCK79250.1"/>
    </source>
</evidence>
<dbReference type="EMBL" id="QOQW01000014">
    <property type="protein sequence ID" value="RCK79250.1"/>
    <property type="molecule type" value="Genomic_DNA"/>
</dbReference>
<accession>A0A367ZMH9</accession>